<proteinExistence type="inferred from homology"/>
<comment type="caution">
    <text evidence="3">The sequence shown here is derived from an EMBL/GenBank/DDBJ whole genome shotgun (WGS) entry which is preliminary data.</text>
</comment>
<dbReference type="OrthoDB" id="1432093at2759"/>
<dbReference type="InterPro" id="IPR012337">
    <property type="entry name" value="RNaseH-like_sf"/>
</dbReference>
<dbReference type="InterPro" id="IPR006941">
    <property type="entry name" value="RNase_CAF1"/>
</dbReference>
<dbReference type="eggNOG" id="KOG1990">
    <property type="taxonomic scope" value="Eukaryota"/>
</dbReference>
<dbReference type="InterPro" id="IPR051181">
    <property type="entry name" value="CAF1_poly(A)_ribonucleases"/>
</dbReference>
<dbReference type="STRING" id="546991.N1JG73"/>
<dbReference type="Proteomes" id="UP000015441">
    <property type="component" value="Unassembled WGS sequence"/>
</dbReference>
<evidence type="ECO:0000313" key="3">
    <source>
        <dbReference type="EMBL" id="CCU81237.1"/>
    </source>
</evidence>
<dbReference type="GO" id="GO:0003723">
    <property type="term" value="F:RNA binding"/>
    <property type="evidence" value="ECO:0007669"/>
    <property type="project" value="TreeGrafter"/>
</dbReference>
<dbReference type="InterPro" id="IPR036397">
    <property type="entry name" value="RNaseH_sf"/>
</dbReference>
<dbReference type="GO" id="GO:0005634">
    <property type="term" value="C:nucleus"/>
    <property type="evidence" value="ECO:0007669"/>
    <property type="project" value="TreeGrafter"/>
</dbReference>
<evidence type="ECO:0000256" key="1">
    <source>
        <dbReference type="ARBA" id="ARBA00008372"/>
    </source>
</evidence>
<gene>
    <name evidence="3" type="ORF">BGHDH14_bgh02949</name>
</gene>
<evidence type="ECO:0000256" key="2">
    <source>
        <dbReference type="SAM" id="MobiDB-lite"/>
    </source>
</evidence>
<reference evidence="3 4" key="1">
    <citation type="journal article" date="2010" name="Science">
        <title>Genome expansion and gene loss in powdery mildew fungi reveal tradeoffs in extreme parasitism.</title>
        <authorList>
            <person name="Spanu P.D."/>
            <person name="Abbott J.C."/>
            <person name="Amselem J."/>
            <person name="Burgis T.A."/>
            <person name="Soanes D.M."/>
            <person name="Stueber K."/>
            <person name="Ver Loren van Themaat E."/>
            <person name="Brown J.K.M."/>
            <person name="Butcher S.A."/>
            <person name="Gurr S.J."/>
            <person name="Lebrun M.-H."/>
            <person name="Ridout C.J."/>
            <person name="Schulze-Lefert P."/>
            <person name="Talbot N.J."/>
            <person name="Ahmadinejad N."/>
            <person name="Ametz C."/>
            <person name="Barton G.R."/>
            <person name="Benjdia M."/>
            <person name="Bidzinski P."/>
            <person name="Bindschedler L.V."/>
            <person name="Both M."/>
            <person name="Brewer M.T."/>
            <person name="Cadle-Davidson L."/>
            <person name="Cadle-Davidson M.M."/>
            <person name="Collemare J."/>
            <person name="Cramer R."/>
            <person name="Frenkel O."/>
            <person name="Godfrey D."/>
            <person name="Harriman J."/>
            <person name="Hoede C."/>
            <person name="King B.C."/>
            <person name="Klages S."/>
            <person name="Kleemann J."/>
            <person name="Knoll D."/>
            <person name="Koti P.S."/>
            <person name="Kreplak J."/>
            <person name="Lopez-Ruiz F.J."/>
            <person name="Lu X."/>
            <person name="Maekawa T."/>
            <person name="Mahanil S."/>
            <person name="Micali C."/>
            <person name="Milgroom M.G."/>
            <person name="Montana G."/>
            <person name="Noir S."/>
            <person name="O'Connell R.J."/>
            <person name="Oberhaensli S."/>
            <person name="Parlange F."/>
            <person name="Pedersen C."/>
            <person name="Quesneville H."/>
            <person name="Reinhardt R."/>
            <person name="Rott M."/>
            <person name="Sacristan S."/>
            <person name="Schmidt S.M."/>
            <person name="Schoen M."/>
            <person name="Skamnioti P."/>
            <person name="Sommer H."/>
            <person name="Stephens A."/>
            <person name="Takahara H."/>
            <person name="Thordal-Christensen H."/>
            <person name="Vigouroux M."/>
            <person name="Wessling R."/>
            <person name="Wicker T."/>
            <person name="Panstruga R."/>
        </authorList>
    </citation>
    <scope>NUCLEOTIDE SEQUENCE [LARGE SCALE GENOMIC DNA]</scope>
    <source>
        <strain evidence="3">DH14</strain>
    </source>
</reference>
<dbReference type="GO" id="GO:0000289">
    <property type="term" value="P:nuclear-transcribed mRNA poly(A) tail shortening"/>
    <property type="evidence" value="ECO:0007669"/>
    <property type="project" value="TreeGrafter"/>
</dbReference>
<dbReference type="Pfam" id="PF04857">
    <property type="entry name" value="CAF1"/>
    <property type="match status" value="1"/>
</dbReference>
<organism evidence="3 4">
    <name type="scientific">Blumeria graminis f. sp. hordei (strain DH14)</name>
    <name type="common">Barley powdery mildew</name>
    <name type="synonym">Oidium monilioides f. sp. hordei</name>
    <dbReference type="NCBI Taxonomy" id="546991"/>
    <lineage>
        <taxon>Eukaryota</taxon>
        <taxon>Fungi</taxon>
        <taxon>Dikarya</taxon>
        <taxon>Ascomycota</taxon>
        <taxon>Pezizomycotina</taxon>
        <taxon>Leotiomycetes</taxon>
        <taxon>Erysiphales</taxon>
        <taxon>Erysiphaceae</taxon>
        <taxon>Blumeria</taxon>
        <taxon>Blumeria hordei</taxon>
    </lineage>
</organism>
<dbReference type="SUPFAM" id="SSF53098">
    <property type="entry name" value="Ribonuclease H-like"/>
    <property type="match status" value="1"/>
</dbReference>
<evidence type="ECO:0000313" key="4">
    <source>
        <dbReference type="Proteomes" id="UP000015441"/>
    </source>
</evidence>
<dbReference type="GO" id="GO:1990432">
    <property type="term" value="P:siRNA 3'-end processing"/>
    <property type="evidence" value="ECO:0007669"/>
    <property type="project" value="TreeGrafter"/>
</dbReference>
<keyword evidence="4" id="KW-1185">Reference proteome</keyword>
<dbReference type="EMBL" id="CAUH01004892">
    <property type="protein sequence ID" value="CCU81237.1"/>
    <property type="molecule type" value="Genomic_DNA"/>
</dbReference>
<dbReference type="Gene3D" id="3.30.420.10">
    <property type="entry name" value="Ribonuclease H-like superfamily/Ribonuclease H"/>
    <property type="match status" value="2"/>
</dbReference>
<accession>N1JG73</accession>
<dbReference type="GO" id="GO:0000175">
    <property type="term" value="F:3'-5'-RNA exonuclease activity"/>
    <property type="evidence" value="ECO:0007669"/>
    <property type="project" value="TreeGrafter"/>
</dbReference>
<dbReference type="GO" id="GO:1990431">
    <property type="term" value="P:priRNA 3'-end processing"/>
    <property type="evidence" value="ECO:0007669"/>
    <property type="project" value="TreeGrafter"/>
</dbReference>
<sequence length="560" mass="63537">MDLCQNEFRRQLLDILDQISEATFVTIDLEMSGIATRHKNSSNDRSLDLAKPTLQQQYEEVKSAAETYQVLQMGITIVKEEREKDFYIARPYNFNVSPLSSSGIDIGLQRIIRFSSSACDFLLKNGFDFGKVFRAGIPYLSRDEEAELTLENNQRAERTSKIPDLLIKAEDTPALEFYNNARQTIKNWVEKPKQNFVNIGGETEKLSGFQRRLVYQLVRNEFPDLRAFSRCDGDFMQVEKINIEREAEYKVSRLQKFNTKIAKQKGLGWIFEALCGGDLSGIDPLWSYNLEDTEPEKQPDGIALRIKNLNTKLRSKNHVIVGHNIFMDLAFLYKTFVGSLPLLVEDFQDSIHNIFPSIIDTKYLATHGLESTTTRSSLKDLLDPLRKIQNPLILLHQDHRAYGSNFGRDHEAGYDSWMTAELFVKLSASLCSSNEWTSPIVASESRSQANCETSRLNSAGFPSSDNNEPSSHKTTGSLLRPKNTLTAQESSTGSEAHNTLVSSNPYAILEDVEDQERLSEAGQISCNQWLPEFTCDFWKIYSNKLRVNAIESGICDLPSR</sequence>
<comment type="similarity">
    <text evidence="1">Belongs to the CAF1 family.</text>
</comment>
<dbReference type="PANTHER" id="PTHR15092">
    <property type="entry name" value="POLY A -SPECIFIC RIBONUCLEASE/TARGET OF EGR1, MEMBER 1"/>
    <property type="match status" value="1"/>
</dbReference>
<dbReference type="PANTHER" id="PTHR15092:SF22">
    <property type="entry name" value="POLY(A)-SPECIFIC RIBONUCLEASE PNLDC1"/>
    <property type="match status" value="1"/>
</dbReference>
<dbReference type="InParanoid" id="N1JG73"/>
<protein>
    <submittedName>
        <fullName evidence="3">CAF1 family ribonuclease</fullName>
    </submittedName>
</protein>
<feature type="region of interest" description="Disordered" evidence="2">
    <location>
        <begin position="453"/>
        <end position="499"/>
    </location>
</feature>
<dbReference type="AlphaFoldDB" id="N1JG73"/>
<dbReference type="HOGENOM" id="CLU_022380_0_0_1"/>
<name>N1JG73_BLUG1</name>